<keyword evidence="2" id="KW-1185">Reference proteome</keyword>
<evidence type="ECO:0000313" key="2">
    <source>
        <dbReference type="Proteomes" id="UP000295252"/>
    </source>
</evidence>
<organism evidence="1 2">
    <name type="scientific">Coffea canephora</name>
    <name type="common">Robusta coffee</name>
    <dbReference type="NCBI Taxonomy" id="49390"/>
    <lineage>
        <taxon>Eukaryota</taxon>
        <taxon>Viridiplantae</taxon>
        <taxon>Streptophyta</taxon>
        <taxon>Embryophyta</taxon>
        <taxon>Tracheophyta</taxon>
        <taxon>Spermatophyta</taxon>
        <taxon>Magnoliopsida</taxon>
        <taxon>eudicotyledons</taxon>
        <taxon>Gunneridae</taxon>
        <taxon>Pentapetalae</taxon>
        <taxon>asterids</taxon>
        <taxon>lamiids</taxon>
        <taxon>Gentianales</taxon>
        <taxon>Rubiaceae</taxon>
        <taxon>Ixoroideae</taxon>
        <taxon>Gardenieae complex</taxon>
        <taxon>Bertiereae - Coffeeae clade</taxon>
        <taxon>Coffeeae</taxon>
        <taxon>Coffea</taxon>
    </lineage>
</organism>
<dbReference type="InParanoid" id="A0A068UHM5"/>
<dbReference type="Proteomes" id="UP000295252">
    <property type="component" value="Chromosome IV"/>
</dbReference>
<reference evidence="2" key="1">
    <citation type="journal article" date="2014" name="Science">
        <title>The coffee genome provides insight into the convergent evolution of caffeine biosynthesis.</title>
        <authorList>
            <person name="Denoeud F."/>
            <person name="Carretero-Paulet L."/>
            <person name="Dereeper A."/>
            <person name="Droc G."/>
            <person name="Guyot R."/>
            <person name="Pietrella M."/>
            <person name="Zheng C."/>
            <person name="Alberti A."/>
            <person name="Anthony F."/>
            <person name="Aprea G."/>
            <person name="Aury J.M."/>
            <person name="Bento P."/>
            <person name="Bernard M."/>
            <person name="Bocs S."/>
            <person name="Campa C."/>
            <person name="Cenci A."/>
            <person name="Combes M.C."/>
            <person name="Crouzillat D."/>
            <person name="Da Silva C."/>
            <person name="Daddiego L."/>
            <person name="De Bellis F."/>
            <person name="Dussert S."/>
            <person name="Garsmeur O."/>
            <person name="Gayraud T."/>
            <person name="Guignon V."/>
            <person name="Jahn K."/>
            <person name="Jamilloux V."/>
            <person name="Joet T."/>
            <person name="Labadie K."/>
            <person name="Lan T."/>
            <person name="Leclercq J."/>
            <person name="Lepelley M."/>
            <person name="Leroy T."/>
            <person name="Li L.T."/>
            <person name="Librado P."/>
            <person name="Lopez L."/>
            <person name="Munoz A."/>
            <person name="Noel B."/>
            <person name="Pallavicini A."/>
            <person name="Perrotta G."/>
            <person name="Poncet V."/>
            <person name="Pot D."/>
            <person name="Priyono X."/>
            <person name="Rigoreau M."/>
            <person name="Rouard M."/>
            <person name="Rozas J."/>
            <person name="Tranchant-Dubreuil C."/>
            <person name="VanBuren R."/>
            <person name="Zhang Q."/>
            <person name="Andrade A.C."/>
            <person name="Argout X."/>
            <person name="Bertrand B."/>
            <person name="de Kochko A."/>
            <person name="Graziosi G."/>
            <person name="Henry R.J."/>
            <person name="Jayarama X."/>
            <person name="Ming R."/>
            <person name="Nagai C."/>
            <person name="Rounsley S."/>
            <person name="Sankoff D."/>
            <person name="Giuliano G."/>
            <person name="Albert V.A."/>
            <person name="Wincker P."/>
            <person name="Lashermes P."/>
        </authorList>
    </citation>
    <scope>NUCLEOTIDE SEQUENCE [LARGE SCALE GENOMIC DNA]</scope>
    <source>
        <strain evidence="2">cv. DH200-94</strain>
    </source>
</reference>
<name>A0A068UHM5_COFCA</name>
<dbReference type="AlphaFoldDB" id="A0A068UHM5"/>
<evidence type="ECO:0000313" key="1">
    <source>
        <dbReference type="EMBL" id="CDP07767.1"/>
    </source>
</evidence>
<protein>
    <submittedName>
        <fullName evidence="1">Uncharacterized protein</fullName>
    </submittedName>
</protein>
<dbReference type="EMBL" id="HG739111">
    <property type="protein sequence ID" value="CDP07767.1"/>
    <property type="molecule type" value="Genomic_DNA"/>
</dbReference>
<proteinExistence type="predicted"/>
<sequence>MLVVVEMNNSCKVGEVVKCTGMVEVNSRHMVEVGERCTCKGVVGVNNRRMAEVGVKNRRTVEVGAAVNCKHMVEVAVTCRCKVGMDSNMVVACTYRVVTCTYRKEVEEKHSPQVAKHCKH</sequence>
<dbReference type="Gramene" id="CDP07767">
    <property type="protein sequence ID" value="CDP07767"/>
    <property type="gene ID" value="GSCOC_T00025142001"/>
</dbReference>
<gene>
    <name evidence="1" type="ORF">GSCOC_T00025142001</name>
</gene>
<accession>A0A068UHM5</accession>